<name>A0A6M1STJ1_9HYPH</name>
<comment type="catalytic activity">
    <reaction evidence="10">
        <text>a lipid X + a UDP-2-N,3-O-bis[(3R)-3-hydroxyacyl]-alpha-D-glucosamine = a lipid A disaccharide + UDP + H(+)</text>
        <dbReference type="Rhea" id="RHEA:67828"/>
        <dbReference type="ChEBI" id="CHEBI:15378"/>
        <dbReference type="ChEBI" id="CHEBI:58223"/>
        <dbReference type="ChEBI" id="CHEBI:137748"/>
        <dbReference type="ChEBI" id="CHEBI:176338"/>
        <dbReference type="ChEBI" id="CHEBI:176343"/>
        <dbReference type="EC" id="2.4.1.182"/>
    </reaction>
</comment>
<organism evidence="11 12">
    <name type="scientific">Devosia aurantiaca</name>
    <dbReference type="NCBI Taxonomy" id="2714858"/>
    <lineage>
        <taxon>Bacteria</taxon>
        <taxon>Pseudomonadati</taxon>
        <taxon>Pseudomonadota</taxon>
        <taxon>Alphaproteobacteria</taxon>
        <taxon>Hyphomicrobiales</taxon>
        <taxon>Devosiaceae</taxon>
        <taxon>Devosia</taxon>
    </lineage>
</organism>
<keyword evidence="12" id="KW-1185">Reference proteome</keyword>
<comment type="similarity">
    <text evidence="2">Belongs to the LpxB family.</text>
</comment>
<evidence type="ECO:0000313" key="11">
    <source>
        <dbReference type="EMBL" id="NGP17713.1"/>
    </source>
</evidence>
<sequence length="214" mass="23375">MGESSKTGEVHDSGPLILLPGSRGGELRRHLPIMRELALELAKQPNVTELVLPTLPSLRARLTQEIQSWPTAVTLVDDRVKRQQLYSKAIAAVCVSGTVTLELAMARVPMAVIYALDAHQARVFERLGKPAVSLPNIILGRNVVPELVSRDLSSEMVGTTLLDLIGNKKARQAQVDAFSELAELMEAGQPPHGKEDPAEQILSLWRNQRLLIGS</sequence>
<keyword evidence="7" id="KW-0328">Glycosyltransferase</keyword>
<protein>
    <recommendedName>
        <fullName evidence="4">Lipid-A-disaccharide synthase</fullName>
        <ecNumber evidence="3">2.4.1.182</ecNumber>
    </recommendedName>
</protein>
<evidence type="ECO:0000256" key="7">
    <source>
        <dbReference type="ARBA" id="ARBA00022676"/>
    </source>
</evidence>
<gene>
    <name evidence="11" type="ORF">G5575_08570</name>
</gene>
<evidence type="ECO:0000256" key="10">
    <source>
        <dbReference type="ARBA" id="ARBA00048975"/>
    </source>
</evidence>
<comment type="caution">
    <text evidence="11">The sequence shown here is derived from an EMBL/GenBank/DDBJ whole genome shotgun (WGS) entry which is preliminary data.</text>
</comment>
<dbReference type="InterPro" id="IPR003835">
    <property type="entry name" value="Glyco_trans_19"/>
</dbReference>
<evidence type="ECO:0000256" key="3">
    <source>
        <dbReference type="ARBA" id="ARBA00012687"/>
    </source>
</evidence>
<dbReference type="Proteomes" id="UP000474802">
    <property type="component" value="Unassembled WGS sequence"/>
</dbReference>
<evidence type="ECO:0000256" key="4">
    <source>
        <dbReference type="ARBA" id="ARBA00020902"/>
    </source>
</evidence>
<dbReference type="AlphaFoldDB" id="A0A6M1STJ1"/>
<dbReference type="PANTHER" id="PTHR30372">
    <property type="entry name" value="LIPID-A-DISACCHARIDE SYNTHASE"/>
    <property type="match status" value="1"/>
</dbReference>
<dbReference type="Pfam" id="PF02684">
    <property type="entry name" value="LpxB"/>
    <property type="match status" value="1"/>
</dbReference>
<evidence type="ECO:0000256" key="5">
    <source>
        <dbReference type="ARBA" id="ARBA00022516"/>
    </source>
</evidence>
<proteinExistence type="inferred from homology"/>
<evidence type="ECO:0000256" key="9">
    <source>
        <dbReference type="ARBA" id="ARBA00023098"/>
    </source>
</evidence>
<keyword evidence="6" id="KW-0441">Lipid A biosynthesis</keyword>
<dbReference type="GO" id="GO:0009245">
    <property type="term" value="P:lipid A biosynthetic process"/>
    <property type="evidence" value="ECO:0007669"/>
    <property type="project" value="UniProtKB-KW"/>
</dbReference>
<keyword evidence="8" id="KW-0808">Transferase</keyword>
<dbReference type="PANTHER" id="PTHR30372:SF4">
    <property type="entry name" value="LIPID-A-DISACCHARIDE SYNTHASE, MITOCHONDRIAL-RELATED"/>
    <property type="match status" value="1"/>
</dbReference>
<keyword evidence="5" id="KW-0444">Lipid biosynthesis</keyword>
<dbReference type="GO" id="GO:0008915">
    <property type="term" value="F:lipid-A-disaccharide synthase activity"/>
    <property type="evidence" value="ECO:0007669"/>
    <property type="project" value="UniProtKB-EC"/>
</dbReference>
<keyword evidence="9" id="KW-0443">Lipid metabolism</keyword>
<comment type="function">
    <text evidence="1">Condensation of UDP-2,3-diacylglucosamine and 2,3-diacylglucosamine-1-phosphate to form lipid A disaccharide, a precursor of lipid A, a phosphorylated glycolipid that anchors the lipopolysaccharide to the outer membrane of the cell.</text>
</comment>
<accession>A0A6M1STJ1</accession>
<dbReference type="EMBL" id="JAALFG010000002">
    <property type="protein sequence ID" value="NGP17713.1"/>
    <property type="molecule type" value="Genomic_DNA"/>
</dbReference>
<reference evidence="11 12" key="2">
    <citation type="submission" date="2020-03" db="EMBL/GenBank/DDBJ databases">
        <title>Devosia chinhatensis sp. nov., isolated from a hexachlorocyclohexane (HCH) dump site in India.</title>
        <authorList>
            <person name="Kumar M."/>
            <person name="Lal R."/>
        </authorList>
    </citation>
    <scope>NUCLEOTIDE SEQUENCE [LARGE SCALE GENOMIC DNA]</scope>
    <source>
        <strain evidence="11 12">H239</strain>
    </source>
</reference>
<evidence type="ECO:0000313" key="12">
    <source>
        <dbReference type="Proteomes" id="UP000474802"/>
    </source>
</evidence>
<dbReference type="Gene3D" id="3.40.50.2000">
    <property type="entry name" value="Glycogen Phosphorylase B"/>
    <property type="match status" value="1"/>
</dbReference>
<dbReference type="GO" id="GO:0005543">
    <property type="term" value="F:phospholipid binding"/>
    <property type="evidence" value="ECO:0007669"/>
    <property type="project" value="TreeGrafter"/>
</dbReference>
<evidence type="ECO:0000256" key="8">
    <source>
        <dbReference type="ARBA" id="ARBA00022679"/>
    </source>
</evidence>
<reference evidence="11 12" key="1">
    <citation type="submission" date="2020-02" db="EMBL/GenBank/DDBJ databases">
        <authorList>
            <person name="Khan S.A."/>
            <person name="Jeon C.O."/>
            <person name="Chun B.H."/>
        </authorList>
    </citation>
    <scope>NUCLEOTIDE SEQUENCE [LARGE SCALE GENOMIC DNA]</scope>
    <source>
        <strain evidence="11 12">H239</strain>
    </source>
</reference>
<evidence type="ECO:0000256" key="2">
    <source>
        <dbReference type="ARBA" id="ARBA00007868"/>
    </source>
</evidence>
<dbReference type="EC" id="2.4.1.182" evidence="3"/>
<evidence type="ECO:0000256" key="1">
    <source>
        <dbReference type="ARBA" id="ARBA00002056"/>
    </source>
</evidence>
<dbReference type="GO" id="GO:0016020">
    <property type="term" value="C:membrane"/>
    <property type="evidence" value="ECO:0007669"/>
    <property type="project" value="GOC"/>
</dbReference>
<evidence type="ECO:0000256" key="6">
    <source>
        <dbReference type="ARBA" id="ARBA00022556"/>
    </source>
</evidence>
<dbReference type="RefSeq" id="WP_164533972.1">
    <property type="nucleotide sequence ID" value="NZ_JAALFG010000002.1"/>
</dbReference>